<evidence type="ECO:0000313" key="2">
    <source>
        <dbReference type="Proteomes" id="UP000702425"/>
    </source>
</evidence>
<sequence length="484" mass="55099">MLLGKTVMDSEQAYLQCLEKLIWALDRLEAKVEPSELARIAELIVQPMMGPWRFFHTPEHIFDVGGDEDAIEVLAALFHDTVYVQVDRSINFNVSYYITPVAKEVNKQLQIRDKSELSADAIFEMVMLVFNFKPGEVLNPFSGQNEFLSAVVAAKALEPFLKREQLLQIAGCIEATIPFRAAESGVTVSQRLYERLQATNSLFNLSLTDEQMRETVKKAVRISNRDVMSFAYHSSAHFLANTWNLLPETNHNLICCGFYTVRDYRVALLKMEGFLNYLKPEIIFRQFGGYPDDRTYERWETTAKYNLEIAKLYLGCKLSALALLEALSSGLGIDVSLAMMMGGIPEQSANCVRLESFFPEIEKPYELKSNLEAEVLNLLENGRAKSTSNTDLENSPLTTFVVKIVGFDEMRYQCDRAKEFFKNNLNADDFISDFNPIVTEIVIDSILKLFDSRKSTIYRYYDITSKLKSQPPTTFPHRPFGPNG</sequence>
<accession>A0ABX2CXI3</accession>
<dbReference type="EMBL" id="SRRZ01000047">
    <property type="protein sequence ID" value="NQE35112.1"/>
    <property type="molecule type" value="Genomic_DNA"/>
</dbReference>
<evidence type="ECO:0000313" key="1">
    <source>
        <dbReference type="EMBL" id="NQE35112.1"/>
    </source>
</evidence>
<proteinExistence type="predicted"/>
<comment type="caution">
    <text evidence="1">The sequence shown here is derived from an EMBL/GenBank/DDBJ whole genome shotgun (WGS) entry which is preliminary data.</text>
</comment>
<reference evidence="1 2" key="1">
    <citation type="journal article" date="2020" name="Sci. Rep.">
        <title>A novel cyanobacterial geosmin producer, revising GeoA distribution and dispersion patterns in Bacteria.</title>
        <authorList>
            <person name="Churro C."/>
            <person name="Semedo-Aguiar A.P."/>
            <person name="Silva A.D."/>
            <person name="Pereira-Leal J.B."/>
            <person name="Leite R.B."/>
        </authorList>
    </citation>
    <scope>NUCLEOTIDE SEQUENCE [LARGE SCALE GENOMIC DNA]</scope>
    <source>
        <strain evidence="1 2">IPMA8</strain>
    </source>
</reference>
<dbReference type="RefSeq" id="WP_172188244.1">
    <property type="nucleotide sequence ID" value="NZ_SRRZ01000047.1"/>
</dbReference>
<protein>
    <submittedName>
        <fullName evidence="1">Uncharacterized protein</fullName>
    </submittedName>
</protein>
<keyword evidence="2" id="KW-1185">Reference proteome</keyword>
<gene>
    <name evidence="1" type="ORF">E5S67_02842</name>
</gene>
<dbReference type="Proteomes" id="UP000702425">
    <property type="component" value="Unassembled WGS sequence"/>
</dbReference>
<name>A0ABX2CXI3_9CYAN</name>
<organism evidence="1 2">
    <name type="scientific">Microcoleus asticus IPMA8</name>
    <dbReference type="NCBI Taxonomy" id="2563858"/>
    <lineage>
        <taxon>Bacteria</taxon>
        <taxon>Bacillati</taxon>
        <taxon>Cyanobacteriota</taxon>
        <taxon>Cyanophyceae</taxon>
        <taxon>Oscillatoriophycideae</taxon>
        <taxon>Oscillatoriales</taxon>
        <taxon>Microcoleaceae</taxon>
        <taxon>Microcoleus</taxon>
        <taxon>Microcoleus asticus</taxon>
    </lineage>
</organism>